<dbReference type="EMBL" id="WWSC01000026">
    <property type="protein sequence ID" value="MZK42892.1"/>
    <property type="molecule type" value="Genomic_DNA"/>
</dbReference>
<dbReference type="GO" id="GO:0003676">
    <property type="term" value="F:nucleic acid binding"/>
    <property type="evidence" value="ECO:0007669"/>
    <property type="project" value="InterPro"/>
</dbReference>
<organism evidence="2 3">
    <name type="scientific">Dorea longicatena</name>
    <dbReference type="NCBI Taxonomy" id="88431"/>
    <lineage>
        <taxon>Bacteria</taxon>
        <taxon>Bacillati</taxon>
        <taxon>Bacillota</taxon>
        <taxon>Clostridia</taxon>
        <taxon>Lachnospirales</taxon>
        <taxon>Lachnospiraceae</taxon>
        <taxon>Dorea</taxon>
    </lineage>
</organism>
<accession>A0A6L8S5I4</accession>
<feature type="domain" description="Exonuclease" evidence="1">
    <location>
        <begin position="39"/>
        <end position="201"/>
    </location>
</feature>
<sequence>MAKIRKKPKKSINKNINKKSFTQSTPNIAEKLDNEMIAFLDTEFLTSQIKGGPPAKLVSIGFVVCGKNFEEVTRFHSYIYAEDKLHDRFQEMTGIERKDLLSAPDYELVMEEVAEQLEAWEVSRIYVWGPDKYVIQRDLLEYRKDISKRTRKIVNRIFRMIKDIEGIYSAKLDLQSAGIGSLKIICGLGTEVSHNALDDAVDLKNIIRHIDLKGCPEQMLQIMKKYTSEKEVYYRLRRFREKWDDVSEGIQEKTLGLLKELGKVDTVEAMALRDDLLVMCTGEAMAFPTLEEYIQKENAKTGIRNTNSEITQNNI</sequence>
<evidence type="ECO:0000259" key="1">
    <source>
        <dbReference type="Pfam" id="PF00929"/>
    </source>
</evidence>
<dbReference type="InterPro" id="IPR013520">
    <property type="entry name" value="Ribonucl_H"/>
</dbReference>
<dbReference type="AlphaFoldDB" id="A0A6L8S5I4"/>
<name>A0A6L8S5I4_9FIRM</name>
<proteinExistence type="predicted"/>
<comment type="caution">
    <text evidence="2">The sequence shown here is derived from an EMBL/GenBank/DDBJ whole genome shotgun (WGS) entry which is preliminary data.</text>
</comment>
<gene>
    <name evidence="2" type="ORF">GT528_14705</name>
</gene>
<dbReference type="Gene3D" id="3.30.420.10">
    <property type="entry name" value="Ribonuclease H-like superfamily/Ribonuclease H"/>
    <property type="match status" value="1"/>
</dbReference>
<dbReference type="SUPFAM" id="SSF53098">
    <property type="entry name" value="Ribonuclease H-like"/>
    <property type="match status" value="1"/>
</dbReference>
<protein>
    <recommendedName>
        <fullName evidence="1">Exonuclease domain-containing protein</fullName>
    </recommendedName>
</protein>
<evidence type="ECO:0000313" key="3">
    <source>
        <dbReference type="Proteomes" id="UP000472916"/>
    </source>
</evidence>
<dbReference type="Proteomes" id="UP000472916">
    <property type="component" value="Unassembled WGS sequence"/>
</dbReference>
<dbReference type="Pfam" id="PF00929">
    <property type="entry name" value="RNase_T"/>
    <property type="match status" value="1"/>
</dbReference>
<dbReference type="RefSeq" id="WP_130097010.1">
    <property type="nucleotide sequence ID" value="NZ_JAAILL010000034.1"/>
</dbReference>
<evidence type="ECO:0000313" key="2">
    <source>
        <dbReference type="EMBL" id="MZK42892.1"/>
    </source>
</evidence>
<dbReference type="InterPro" id="IPR012337">
    <property type="entry name" value="RNaseH-like_sf"/>
</dbReference>
<dbReference type="GO" id="GO:0004527">
    <property type="term" value="F:exonuclease activity"/>
    <property type="evidence" value="ECO:0007669"/>
    <property type="project" value="UniProtKB-ARBA"/>
</dbReference>
<dbReference type="InterPro" id="IPR036397">
    <property type="entry name" value="RNaseH_sf"/>
</dbReference>
<reference evidence="2 3" key="1">
    <citation type="journal article" date="2019" name="Nat. Med.">
        <title>A library of human gut bacterial isolates paired with longitudinal multiomics data enables mechanistic microbiome research.</title>
        <authorList>
            <person name="Poyet M."/>
            <person name="Groussin M."/>
            <person name="Gibbons S.M."/>
            <person name="Avila-Pacheco J."/>
            <person name="Jiang X."/>
            <person name="Kearney S.M."/>
            <person name="Perrotta A.R."/>
            <person name="Berdy B."/>
            <person name="Zhao S."/>
            <person name="Lieberman T.D."/>
            <person name="Swanson P.K."/>
            <person name="Smith M."/>
            <person name="Roesemann S."/>
            <person name="Alexander J.E."/>
            <person name="Rich S.A."/>
            <person name="Livny J."/>
            <person name="Vlamakis H."/>
            <person name="Clish C."/>
            <person name="Bullock K."/>
            <person name="Deik A."/>
            <person name="Scott J."/>
            <person name="Pierce K.A."/>
            <person name="Xavier R.J."/>
            <person name="Alm E.J."/>
        </authorList>
    </citation>
    <scope>NUCLEOTIDE SEQUENCE [LARGE SCALE GENOMIC DNA]</scope>
    <source>
        <strain evidence="2 3">BIOML-A6</strain>
    </source>
</reference>